<feature type="compositionally biased region" description="Basic residues" evidence="1">
    <location>
        <begin position="46"/>
        <end position="55"/>
    </location>
</feature>
<dbReference type="Proteomes" id="UP000236291">
    <property type="component" value="Unassembled WGS sequence"/>
</dbReference>
<accession>A0A2K3NL19</accession>
<name>A0A2K3NL19_TRIPR</name>
<dbReference type="EMBL" id="ASHM01000040">
    <property type="protein sequence ID" value="PNY03720.1"/>
    <property type="molecule type" value="Genomic_DNA"/>
</dbReference>
<sequence>MQEAKEKRRALAVVEGERERMKSKRKRVSTIHEEDEDLREIGKKEFGKKRKGGKG</sequence>
<reference evidence="2 3" key="2">
    <citation type="journal article" date="2017" name="Front. Plant Sci.">
        <title>Gene Classification and Mining of Molecular Markers Useful in Red Clover (Trifolium pratense) Breeding.</title>
        <authorList>
            <person name="Istvanek J."/>
            <person name="Dluhosova J."/>
            <person name="Dluhos P."/>
            <person name="Patkova L."/>
            <person name="Nedelnik J."/>
            <person name="Repkova J."/>
        </authorList>
    </citation>
    <scope>NUCLEOTIDE SEQUENCE [LARGE SCALE GENOMIC DNA]</scope>
    <source>
        <strain evidence="3">cv. Tatra</strain>
        <tissue evidence="2">Young leaves</tissue>
    </source>
</reference>
<organism evidence="2 3">
    <name type="scientific">Trifolium pratense</name>
    <name type="common">Red clover</name>
    <dbReference type="NCBI Taxonomy" id="57577"/>
    <lineage>
        <taxon>Eukaryota</taxon>
        <taxon>Viridiplantae</taxon>
        <taxon>Streptophyta</taxon>
        <taxon>Embryophyta</taxon>
        <taxon>Tracheophyta</taxon>
        <taxon>Spermatophyta</taxon>
        <taxon>Magnoliopsida</taxon>
        <taxon>eudicotyledons</taxon>
        <taxon>Gunneridae</taxon>
        <taxon>Pentapetalae</taxon>
        <taxon>rosids</taxon>
        <taxon>fabids</taxon>
        <taxon>Fabales</taxon>
        <taxon>Fabaceae</taxon>
        <taxon>Papilionoideae</taxon>
        <taxon>50 kb inversion clade</taxon>
        <taxon>NPAAA clade</taxon>
        <taxon>Hologalegina</taxon>
        <taxon>IRL clade</taxon>
        <taxon>Trifolieae</taxon>
        <taxon>Trifolium</taxon>
    </lineage>
</organism>
<proteinExistence type="predicted"/>
<comment type="caution">
    <text evidence="2">The sequence shown here is derived from an EMBL/GenBank/DDBJ whole genome shotgun (WGS) entry which is preliminary data.</text>
</comment>
<reference evidence="2 3" key="1">
    <citation type="journal article" date="2014" name="Am. J. Bot.">
        <title>Genome assembly and annotation for red clover (Trifolium pratense; Fabaceae).</title>
        <authorList>
            <person name="Istvanek J."/>
            <person name="Jaros M."/>
            <person name="Krenek A."/>
            <person name="Repkova J."/>
        </authorList>
    </citation>
    <scope>NUCLEOTIDE SEQUENCE [LARGE SCALE GENOMIC DNA]</scope>
    <source>
        <strain evidence="3">cv. Tatra</strain>
        <tissue evidence="2">Young leaves</tissue>
    </source>
</reference>
<evidence type="ECO:0000313" key="3">
    <source>
        <dbReference type="Proteomes" id="UP000236291"/>
    </source>
</evidence>
<evidence type="ECO:0000256" key="1">
    <source>
        <dbReference type="SAM" id="MobiDB-lite"/>
    </source>
</evidence>
<gene>
    <name evidence="2" type="ORF">L195_g000128</name>
</gene>
<feature type="non-terminal residue" evidence="2">
    <location>
        <position position="55"/>
    </location>
</feature>
<protein>
    <submittedName>
        <fullName evidence="2">Uncharacterized protein</fullName>
    </submittedName>
</protein>
<dbReference type="AlphaFoldDB" id="A0A2K3NL19"/>
<evidence type="ECO:0000313" key="2">
    <source>
        <dbReference type="EMBL" id="PNY03720.1"/>
    </source>
</evidence>
<feature type="region of interest" description="Disordered" evidence="1">
    <location>
        <begin position="1"/>
        <end position="55"/>
    </location>
</feature>